<feature type="disulfide bond" evidence="3">
    <location>
        <begin position="546"/>
        <end position="555"/>
    </location>
</feature>
<evidence type="ECO:0000259" key="4">
    <source>
        <dbReference type="PROSITE" id="PS50026"/>
    </source>
</evidence>
<dbReference type="EMBL" id="JARBHB010000008">
    <property type="protein sequence ID" value="KAJ8878168.1"/>
    <property type="molecule type" value="Genomic_DNA"/>
</dbReference>
<dbReference type="PROSITE" id="PS50026">
    <property type="entry name" value="EGF_3"/>
    <property type="match status" value="1"/>
</dbReference>
<dbReference type="PANTHER" id="PTHR12916">
    <property type="entry name" value="CYTOCHROME C OXIDASE POLYPEPTIDE VIC-2"/>
    <property type="match status" value="1"/>
</dbReference>
<dbReference type="PROSITE" id="PS00022">
    <property type="entry name" value="EGF_1"/>
    <property type="match status" value="1"/>
</dbReference>
<sequence length="677" mass="75566">MKTISGCGNKERTLRWTCTKEDGYTPQQIETKPVYHSNVRWETYESFKRNNSLPEAVVEAIKSTYRDLVHPDLLRIDAVLTFNDGNIGRIRVLKQLNINIVPGIHTVQGLQLVDKTRIAKAHNICVLDSNHKLMLHLRGQTGKMWISLSVTSAMAPGHVLHAGLLQARILQWYFKPHVERLLYAARALPRPRGQPWRESRLGSGEAKYVWSSAGMQGRSPRKLANQRHPTSIPAGSLTQFAVVGGERASRYVTAGIMGTAETRLLHSSSIYHPTPTAARHLVLPLAVFNNFHLCRPELRPTARQYTILPLPLHVTSTGRLQQLSPVQARTSPHSSSIYHPTPTAARHLVLPLAVFNNFHLCRPELRPTVSTEGMTWCDSTHTRGRTYFQFRSAFPRSLCWQANTGQALVSLSNVLRLFYDLAVRPRPPTLEQNIVAESDVTLDECWKATSWPMCVCSGHRHVVDVSEGYVRPAVVAIHDASVSSDMLKLCVPDDMSLRVRNVCPDMVVVIVTGLLCHLDDACTSNPCHADAICDTSPINGSYTCSCASGYKGVDCSEDIDECEQDITLRKIIFDNCRHFELPAIHTKACVMSSHDYRCSGYEMAALQEHSLTSSCASLSQPRGSSPYRHSVHWLLQVSRGHMCDVISRLQVFWVRDGGSPRTFSDKLLCIPVSAQGF</sequence>
<dbReference type="PROSITE" id="PS01186">
    <property type="entry name" value="EGF_2"/>
    <property type="match status" value="1"/>
</dbReference>
<gene>
    <name evidence="5" type="ORF">PR048_022635</name>
</gene>
<feature type="disulfide bond" evidence="3">
    <location>
        <begin position="527"/>
        <end position="544"/>
    </location>
</feature>
<dbReference type="CDD" id="cd00054">
    <property type="entry name" value="EGF_CA"/>
    <property type="match status" value="1"/>
</dbReference>
<feature type="domain" description="EGF-like" evidence="4">
    <location>
        <begin position="518"/>
        <end position="556"/>
    </location>
</feature>
<dbReference type="Pfam" id="PF00008">
    <property type="entry name" value="EGF"/>
    <property type="match status" value="1"/>
</dbReference>
<reference evidence="5 6" key="1">
    <citation type="submission" date="2023-02" db="EMBL/GenBank/DDBJ databases">
        <title>LHISI_Scaffold_Assembly.</title>
        <authorList>
            <person name="Stuart O.P."/>
            <person name="Cleave R."/>
            <person name="Magrath M.J.L."/>
            <person name="Mikheyev A.S."/>
        </authorList>
    </citation>
    <scope>NUCLEOTIDE SEQUENCE [LARGE SCALE GENOMIC DNA]</scope>
    <source>
        <strain evidence="5">Daus_M_001</strain>
        <tissue evidence="5">Leg muscle</tissue>
    </source>
</reference>
<dbReference type="SMART" id="SM00181">
    <property type="entry name" value="EGF"/>
    <property type="match status" value="1"/>
</dbReference>
<dbReference type="Gene3D" id="2.10.25.10">
    <property type="entry name" value="Laminin"/>
    <property type="match status" value="1"/>
</dbReference>
<keyword evidence="6" id="KW-1185">Reference proteome</keyword>
<organism evidence="5 6">
    <name type="scientific">Dryococelus australis</name>
    <dbReference type="NCBI Taxonomy" id="614101"/>
    <lineage>
        <taxon>Eukaryota</taxon>
        <taxon>Metazoa</taxon>
        <taxon>Ecdysozoa</taxon>
        <taxon>Arthropoda</taxon>
        <taxon>Hexapoda</taxon>
        <taxon>Insecta</taxon>
        <taxon>Pterygota</taxon>
        <taxon>Neoptera</taxon>
        <taxon>Polyneoptera</taxon>
        <taxon>Phasmatodea</taxon>
        <taxon>Verophasmatodea</taxon>
        <taxon>Anareolatae</taxon>
        <taxon>Phasmatidae</taxon>
        <taxon>Eurycanthinae</taxon>
        <taxon>Dryococelus</taxon>
    </lineage>
</organism>
<keyword evidence="2" id="KW-0677">Repeat</keyword>
<protein>
    <recommendedName>
        <fullName evidence="4">EGF-like domain-containing protein</fullName>
    </recommendedName>
</protein>
<evidence type="ECO:0000256" key="3">
    <source>
        <dbReference type="PROSITE-ProRule" id="PRU00076"/>
    </source>
</evidence>
<dbReference type="InterPro" id="IPR000742">
    <property type="entry name" value="EGF"/>
</dbReference>
<evidence type="ECO:0000256" key="1">
    <source>
        <dbReference type="ARBA" id="ARBA00022536"/>
    </source>
</evidence>
<accession>A0ABQ9H1W0</accession>
<evidence type="ECO:0000256" key="2">
    <source>
        <dbReference type="ARBA" id="ARBA00022737"/>
    </source>
</evidence>
<keyword evidence="3" id="KW-1015">Disulfide bond</keyword>
<proteinExistence type="predicted"/>
<evidence type="ECO:0000313" key="6">
    <source>
        <dbReference type="Proteomes" id="UP001159363"/>
    </source>
</evidence>
<name>A0ABQ9H1W0_9NEOP</name>
<comment type="caution">
    <text evidence="5">The sequence shown here is derived from an EMBL/GenBank/DDBJ whole genome shotgun (WGS) entry which is preliminary data.</text>
</comment>
<comment type="caution">
    <text evidence="3">Lacks conserved residue(s) required for the propagation of feature annotation.</text>
</comment>
<dbReference type="PANTHER" id="PTHR12916:SF9">
    <property type="entry name" value="NEUROGENIC LOCUS NOTCH HOMOLOG PROTEIN 1-RELATED"/>
    <property type="match status" value="1"/>
</dbReference>
<dbReference type="Proteomes" id="UP001159363">
    <property type="component" value="Chromosome 7"/>
</dbReference>
<evidence type="ECO:0000313" key="5">
    <source>
        <dbReference type="EMBL" id="KAJ8878168.1"/>
    </source>
</evidence>
<keyword evidence="1 3" id="KW-0245">EGF-like domain</keyword>
<dbReference type="SUPFAM" id="SSF57196">
    <property type="entry name" value="EGF/Laminin"/>
    <property type="match status" value="1"/>
</dbReference>